<accession>Q2NQ59</accession>
<evidence type="ECO:0000313" key="3">
    <source>
        <dbReference type="EMBL" id="CRL46820.1"/>
    </source>
</evidence>
<evidence type="ECO:0000313" key="2">
    <source>
        <dbReference type="EMBL" id="BAE75716.1"/>
    </source>
</evidence>
<reference evidence="5" key="2">
    <citation type="submission" date="2015-05" db="EMBL/GenBank/DDBJ databases">
        <authorList>
            <person name="Goodhead I."/>
        </authorList>
    </citation>
    <scope>NUCLEOTIDE SEQUENCE [LARGE SCALE GENOMIC DNA]</scope>
    <source>
        <strain evidence="5">morsitans</strain>
        <plasmid evidence="5">psg1</plasmid>
    </source>
</reference>
<sequence length="154" mass="17148">MDKCKLTPGQWGFIGLLVCLLTVGIASVLVYPMNGVGLRRFLHTYQFSMLERILFDSNIRDDIRWNAVLSLLYGFLASVVIAGSLIIKTAMQKPSLYGDAKFASDADIRRSKAVTWGDESKGGVIIARTPLNAKRHCILMPPTLWTGYARCHRS</sequence>
<geneLocation type="plasmid" evidence="5">
    <name>psg1</name>
</geneLocation>
<feature type="transmembrane region" description="Helical" evidence="1">
    <location>
        <begin position="67"/>
        <end position="87"/>
    </location>
</feature>
<name>Q2NQ59_SODGM</name>
<proteinExistence type="predicted"/>
<feature type="transmembrane region" description="Helical" evidence="1">
    <location>
        <begin position="12"/>
        <end position="33"/>
    </location>
</feature>
<evidence type="ECO:0000313" key="4">
    <source>
        <dbReference type="Proteomes" id="UP000001932"/>
    </source>
</evidence>
<dbReference type="KEGG" id="sgl:SGP1_0009"/>
<dbReference type="HOGENOM" id="CLU_143537_0_0_6"/>
<protein>
    <submittedName>
        <fullName evidence="2">Uncharacterized protein</fullName>
    </submittedName>
</protein>
<keyword evidence="1" id="KW-0472">Membrane</keyword>
<keyword evidence="1" id="KW-0812">Transmembrane</keyword>
<dbReference type="Proteomes" id="UP000245838">
    <property type="component" value="Plasmid psg1"/>
</dbReference>
<dbReference type="EMBL" id="AP008233">
    <property type="protein sequence ID" value="BAE75716.1"/>
    <property type="molecule type" value="Genomic_DNA"/>
</dbReference>
<dbReference type="RefSeq" id="WP_011412244.1">
    <property type="nucleotide sequence ID" value="NC_007713.1"/>
</dbReference>
<keyword evidence="2" id="KW-0614">Plasmid</keyword>
<reference evidence="2 4" key="1">
    <citation type="journal article" date="2006" name="Genome Res.">
        <title>Massive genome erosion and functional adaptations provide insights into the symbiotic lifestyle of Sodalis glossinidius in the tsetse host.</title>
        <authorList>
            <person name="Toh H."/>
            <person name="Weiss B.L."/>
            <person name="Perkin S.A.H."/>
            <person name="Yamashita A."/>
            <person name="Oshima K."/>
            <person name="Hattori M."/>
            <person name="Aksoy S."/>
        </authorList>
    </citation>
    <scope>NUCLEOTIDE SEQUENCE [LARGE SCALE GENOMIC DNA]</scope>
    <source>
        <strain evidence="4">morsitans</strain>
        <strain evidence="2">Morsitans</strain>
        <plasmid evidence="2 4">pSG1</plasmid>
    </source>
</reference>
<gene>
    <name evidence="2" type="ordered locus">SGP1_0009</name>
    <name evidence="3" type="ORF">SGGMMB4_05771</name>
</gene>
<keyword evidence="1" id="KW-1133">Transmembrane helix</keyword>
<reference evidence="3" key="3">
    <citation type="submission" date="2015-05" db="EMBL/GenBank/DDBJ databases">
        <authorList>
            <person name="Wang D.B."/>
            <person name="Wang M."/>
        </authorList>
    </citation>
    <scope>NUCLEOTIDE SEQUENCE</scope>
    <source>
        <strain evidence="3">B4</strain>
    </source>
</reference>
<evidence type="ECO:0000256" key="1">
    <source>
        <dbReference type="SAM" id="Phobius"/>
    </source>
</evidence>
<dbReference type="Proteomes" id="UP000001932">
    <property type="component" value="Plasmid pSG1"/>
</dbReference>
<dbReference type="AlphaFoldDB" id="Q2NQ59"/>
<geneLocation type="plasmid" evidence="2 4">
    <name>pSG1</name>
</geneLocation>
<evidence type="ECO:0000313" key="5">
    <source>
        <dbReference type="Proteomes" id="UP000245838"/>
    </source>
</evidence>
<keyword evidence="4" id="KW-1185">Reference proteome</keyword>
<dbReference type="EMBL" id="LN854558">
    <property type="protein sequence ID" value="CRL46820.1"/>
    <property type="molecule type" value="Genomic_DNA"/>
</dbReference>
<organism evidence="2 4">
    <name type="scientific">Sodalis glossinidius (strain morsitans)</name>
    <dbReference type="NCBI Taxonomy" id="343509"/>
    <lineage>
        <taxon>Bacteria</taxon>
        <taxon>Pseudomonadati</taxon>
        <taxon>Pseudomonadota</taxon>
        <taxon>Gammaproteobacteria</taxon>
        <taxon>Enterobacterales</taxon>
        <taxon>Bruguierivoracaceae</taxon>
        <taxon>Sodalis</taxon>
    </lineage>
</organism>